<evidence type="ECO:0000313" key="2">
    <source>
        <dbReference type="EMBL" id="RHW46559.1"/>
    </source>
</evidence>
<proteinExistence type="predicted"/>
<dbReference type="EMBL" id="QWLM01000004">
    <property type="protein sequence ID" value="RHW46559.1"/>
    <property type="molecule type" value="Genomic_DNA"/>
</dbReference>
<dbReference type="AlphaFoldDB" id="A0A417Z7E6"/>
<dbReference type="Pfam" id="PF14024">
    <property type="entry name" value="DUF4240"/>
    <property type="match status" value="1"/>
</dbReference>
<gene>
    <name evidence="2" type="ORF">D1832_04730</name>
</gene>
<dbReference type="InterPro" id="IPR025334">
    <property type="entry name" value="DUF4240"/>
</dbReference>
<protein>
    <submittedName>
        <fullName evidence="2">DUF4240 domain-containing protein</fullName>
    </submittedName>
</protein>
<feature type="domain" description="DUF4240" evidence="1">
    <location>
        <begin position="1"/>
        <end position="129"/>
    </location>
</feature>
<sequence>MDRTQYWELIEQARDAVPDGDCDEKADAFVTALAEHGADEIADAWLRHRELMHDAYSWDVWGAISLLLGGCSDDSFDYFRSWLILQSREAFDAVIDDPDSLVDLVPDGEIDENAYECEELEGAPFVAYEEVTGEQMPLHRDIPDEPDLGEEFDFDDDEEMKRRYPRLWARVNG</sequence>
<name>A0A417Z7E6_9MICO</name>
<organism evidence="2 3">
    <name type="scientific">Dermacoccus abyssi</name>
    <dbReference type="NCBI Taxonomy" id="322596"/>
    <lineage>
        <taxon>Bacteria</taxon>
        <taxon>Bacillati</taxon>
        <taxon>Actinomycetota</taxon>
        <taxon>Actinomycetes</taxon>
        <taxon>Micrococcales</taxon>
        <taxon>Dermacoccaceae</taxon>
        <taxon>Dermacoccus</taxon>
    </lineage>
</organism>
<evidence type="ECO:0000259" key="1">
    <source>
        <dbReference type="Pfam" id="PF14024"/>
    </source>
</evidence>
<accession>A0A417Z7E6</accession>
<dbReference type="RefSeq" id="WP_118912849.1">
    <property type="nucleotide sequence ID" value="NZ_CBCRVH010000003.1"/>
</dbReference>
<evidence type="ECO:0000313" key="3">
    <source>
        <dbReference type="Proteomes" id="UP000285376"/>
    </source>
</evidence>
<reference evidence="2 3" key="1">
    <citation type="submission" date="2018-08" db="EMBL/GenBank/DDBJ databases">
        <title>Whole genome sequence analysis of Dermacoccus abyssi bacteria isolated from Deep Mariana trench Micromonospora spp reveals genes involved in the environmental adaptation and production of secondary metabolites.</title>
        <authorList>
            <person name="Abdel-Mageed W.M."/>
            <person name="Lehri B."/>
            <person name="Nouioui I."/>
            <person name="Goodfellow I."/>
            <person name="Jaspars M."/>
            <person name="Karlyshev A."/>
        </authorList>
    </citation>
    <scope>NUCLEOTIDE SEQUENCE [LARGE SCALE GENOMIC DNA]</scope>
    <source>
        <strain evidence="2 3">MT1.1</strain>
    </source>
</reference>
<comment type="caution">
    <text evidence="2">The sequence shown here is derived from an EMBL/GenBank/DDBJ whole genome shotgun (WGS) entry which is preliminary data.</text>
</comment>
<dbReference type="Proteomes" id="UP000285376">
    <property type="component" value="Unassembled WGS sequence"/>
</dbReference>